<dbReference type="InterPro" id="IPR042098">
    <property type="entry name" value="TauD-like_sf"/>
</dbReference>
<gene>
    <name evidence="3" type="ORF">SAMN05421837_103977</name>
</gene>
<dbReference type="SUPFAM" id="SSF51197">
    <property type="entry name" value="Clavaminate synthase-like"/>
    <property type="match status" value="1"/>
</dbReference>
<feature type="region of interest" description="Disordered" evidence="2">
    <location>
        <begin position="1"/>
        <end position="35"/>
    </location>
</feature>
<dbReference type="AlphaFoldDB" id="A0A1H5QQQ3"/>
<protein>
    <submittedName>
        <fullName evidence="3">Taurine dioxygenase, alpha-ketoglutarate-dependent</fullName>
    </submittedName>
</protein>
<keyword evidence="4" id="KW-1185">Reference proteome</keyword>
<dbReference type="Proteomes" id="UP000198878">
    <property type="component" value="Unassembled WGS sequence"/>
</dbReference>
<dbReference type="GO" id="GO:0051213">
    <property type="term" value="F:dioxygenase activity"/>
    <property type="evidence" value="ECO:0007669"/>
    <property type="project" value="UniProtKB-KW"/>
</dbReference>
<name>A0A1H5QQQ3_9PSEU</name>
<keyword evidence="3" id="KW-0223">Dioxygenase</keyword>
<keyword evidence="1" id="KW-0560">Oxidoreductase</keyword>
<accession>A0A1H5QQQ3</accession>
<evidence type="ECO:0000313" key="3">
    <source>
        <dbReference type="EMBL" id="SEF27651.1"/>
    </source>
</evidence>
<organism evidence="3 4">
    <name type="scientific">Amycolatopsis pretoriensis</name>
    <dbReference type="NCBI Taxonomy" id="218821"/>
    <lineage>
        <taxon>Bacteria</taxon>
        <taxon>Bacillati</taxon>
        <taxon>Actinomycetota</taxon>
        <taxon>Actinomycetes</taxon>
        <taxon>Pseudonocardiales</taxon>
        <taxon>Pseudonocardiaceae</taxon>
        <taxon>Amycolatopsis</taxon>
    </lineage>
</organism>
<evidence type="ECO:0000256" key="2">
    <source>
        <dbReference type="SAM" id="MobiDB-lite"/>
    </source>
</evidence>
<evidence type="ECO:0000256" key="1">
    <source>
        <dbReference type="ARBA" id="ARBA00023002"/>
    </source>
</evidence>
<reference evidence="4" key="1">
    <citation type="submission" date="2016-10" db="EMBL/GenBank/DDBJ databases">
        <authorList>
            <person name="Varghese N."/>
            <person name="Submissions S."/>
        </authorList>
    </citation>
    <scope>NUCLEOTIDE SEQUENCE [LARGE SCALE GENOMIC DNA]</scope>
    <source>
        <strain evidence="4">DSM 44654</strain>
    </source>
</reference>
<evidence type="ECO:0000313" key="4">
    <source>
        <dbReference type="Proteomes" id="UP000198878"/>
    </source>
</evidence>
<sequence>MPVPEFSGAGPVGPRLPGEPRHGSSGHGPARTWSGDAAGECVRSLSAGGGTRTAPVEHCCMTRMLEELLSESRTTGWATGQGRLDQVQLDATMLKWTAVPIRRGAPAVATLRPQDPADAAPNSLSARYGKGAQPLHTDGAHLPKPPDIVVLTCETTSTTPTLLWAQATTTPGFVRHGVFLISSGSDSFFTTAYDQGRLRYDPGCMLPCDARAHQTVRFFEEAATSVTGYRWNEPGQVLLIDNRRVLHARASADHEPQREIQRVSFHVNREAS</sequence>
<dbReference type="Gene3D" id="3.60.130.10">
    <property type="entry name" value="Clavaminate synthase-like"/>
    <property type="match status" value="2"/>
</dbReference>
<proteinExistence type="predicted"/>
<dbReference type="EMBL" id="FNUJ01000003">
    <property type="protein sequence ID" value="SEF27651.1"/>
    <property type="molecule type" value="Genomic_DNA"/>
</dbReference>